<name>E5B9D5_ERWAM</name>
<dbReference type="AlphaFoldDB" id="E5B9D5"/>
<accession>E5B9D5</accession>
<gene>
    <name evidence="1" type="ORF">EAIL5_3271</name>
</gene>
<organism evidence="1">
    <name type="scientific">Erwinia amylovora ATCC BAA-2158</name>
    <dbReference type="NCBI Taxonomy" id="889211"/>
    <lineage>
        <taxon>Bacteria</taxon>
        <taxon>Pseudomonadati</taxon>
        <taxon>Pseudomonadota</taxon>
        <taxon>Gammaproteobacteria</taxon>
        <taxon>Enterobacterales</taxon>
        <taxon>Erwiniaceae</taxon>
        <taxon>Erwinia</taxon>
    </lineage>
</organism>
<protein>
    <submittedName>
        <fullName evidence="1">Uncharacterized protein</fullName>
    </submittedName>
</protein>
<reference evidence="1" key="1">
    <citation type="journal article" date="2011" name="J. Bacteriol.">
        <title>Genome Sequence of an Erwinia amylovora Strain with Pathogenicity Restricted to Rubus Plants.</title>
        <authorList>
            <person name="Powney R."/>
            <person name="Smits T.H."/>
            <person name="Sawbridge T."/>
            <person name="Frey B."/>
            <person name="Blom J."/>
            <person name="Frey J.E."/>
            <person name="Plummer K.M."/>
            <person name="Beer S.V."/>
            <person name="Luck J."/>
            <person name="Duffy B."/>
            <person name="Rodoni B."/>
        </authorList>
    </citation>
    <scope>NUCLEOTIDE SEQUENCE</scope>
    <source>
        <strain evidence="1">ATCC BAA-2158</strain>
    </source>
</reference>
<sequence>MFNPETNKKNGYTRPAWVQHLAGLLPLTGRETGTGHSGMSFINRGGDYADVWSAHHARPQPKCTGAAFWPNRRGEIHNVLHWQCTVSRARALQAVLAGMAFPSVGEPRAFLVIVPDLDRSAYL</sequence>
<evidence type="ECO:0000313" key="1">
    <source>
        <dbReference type="EMBL" id="CBX82091.1"/>
    </source>
</evidence>
<proteinExistence type="predicted"/>
<dbReference type="EMBL" id="FR719196">
    <property type="protein sequence ID" value="CBX82091.1"/>
    <property type="molecule type" value="Genomic_DNA"/>
</dbReference>